<dbReference type="PANTHER" id="PTHR21284:SF11">
    <property type="entry name" value="KUNE-KUNE"/>
    <property type="match status" value="1"/>
</dbReference>
<protein>
    <submittedName>
        <fullName evidence="9">Uncharacterized protein LOC114345374</fullName>
    </submittedName>
</protein>
<dbReference type="OrthoDB" id="10062378at2759"/>
<dbReference type="Proteomes" id="UP001652700">
    <property type="component" value="Unplaced"/>
</dbReference>
<dbReference type="GO" id="GO:0035151">
    <property type="term" value="P:regulation of tube size, open tracheal system"/>
    <property type="evidence" value="ECO:0007669"/>
    <property type="project" value="TreeGrafter"/>
</dbReference>
<reference evidence="7" key="2">
    <citation type="submission" date="2025-05" db="UniProtKB">
        <authorList>
            <consortium name="EnsemblMetazoa"/>
        </authorList>
    </citation>
    <scope>IDENTIFICATION</scope>
</reference>
<gene>
    <name evidence="9" type="primary">LOC114345374</name>
</gene>
<dbReference type="GO" id="GO:0016020">
    <property type="term" value="C:membrane"/>
    <property type="evidence" value="ECO:0007669"/>
    <property type="project" value="UniProtKB-SubCell"/>
</dbReference>
<dbReference type="Pfam" id="PF13903">
    <property type="entry name" value="Claudin_2"/>
    <property type="match status" value="1"/>
</dbReference>
<evidence type="ECO:0000313" key="8">
    <source>
        <dbReference type="Proteomes" id="UP001652700"/>
    </source>
</evidence>
<organism evidence="9">
    <name type="scientific">Diabrotica virgifera virgifera</name>
    <name type="common">western corn rootworm</name>
    <dbReference type="NCBI Taxonomy" id="50390"/>
    <lineage>
        <taxon>Eukaryota</taxon>
        <taxon>Metazoa</taxon>
        <taxon>Ecdysozoa</taxon>
        <taxon>Arthropoda</taxon>
        <taxon>Hexapoda</taxon>
        <taxon>Insecta</taxon>
        <taxon>Pterygota</taxon>
        <taxon>Neoptera</taxon>
        <taxon>Endopterygota</taxon>
        <taxon>Coleoptera</taxon>
        <taxon>Polyphaga</taxon>
        <taxon>Cucujiformia</taxon>
        <taxon>Chrysomeloidea</taxon>
        <taxon>Chrysomelidae</taxon>
        <taxon>Galerucinae</taxon>
        <taxon>Diabroticina</taxon>
        <taxon>Diabroticites</taxon>
        <taxon>Diabrotica</taxon>
    </lineage>
</organism>
<comment type="subcellular location">
    <subcellularLocation>
        <location evidence="1">Membrane</location>
        <topology evidence="1">Multi-pass membrane protein</topology>
    </subcellularLocation>
</comment>
<feature type="transmembrane region" description="Helical" evidence="6">
    <location>
        <begin position="124"/>
        <end position="151"/>
    </location>
</feature>
<evidence type="ECO:0000256" key="5">
    <source>
        <dbReference type="SAM" id="MobiDB-lite"/>
    </source>
</evidence>
<evidence type="ECO:0000256" key="6">
    <source>
        <dbReference type="SAM" id="Phobius"/>
    </source>
</evidence>
<dbReference type="AlphaFoldDB" id="A0A6P7GQZ6"/>
<feature type="region of interest" description="Disordered" evidence="5">
    <location>
        <begin position="202"/>
        <end position="228"/>
    </location>
</feature>
<name>A0A6P7GQZ6_DIAVI</name>
<proteinExistence type="predicted"/>
<feature type="transmembrane region" description="Helical" evidence="6">
    <location>
        <begin position="171"/>
        <end position="190"/>
    </location>
</feature>
<keyword evidence="4 6" id="KW-0472">Membrane</keyword>
<keyword evidence="2 6" id="KW-0812">Transmembrane</keyword>
<evidence type="ECO:0000313" key="9">
    <source>
        <dbReference type="RefSeq" id="XP_028151994.1"/>
    </source>
</evidence>
<evidence type="ECO:0000256" key="2">
    <source>
        <dbReference type="ARBA" id="ARBA00022692"/>
    </source>
</evidence>
<dbReference type="EnsemblMetazoa" id="XM_050658601.1">
    <property type="protein sequence ID" value="XP_050514558.1"/>
    <property type="gene ID" value="LOC126889892"/>
</dbReference>
<reference evidence="9" key="1">
    <citation type="submission" date="2025-04" db="UniProtKB">
        <authorList>
            <consortium name="RefSeq"/>
        </authorList>
    </citation>
    <scope>IDENTIFICATION</scope>
    <source>
        <tissue evidence="9">Whole insect</tissue>
    </source>
</reference>
<evidence type="ECO:0000313" key="7">
    <source>
        <dbReference type="EnsemblMetazoa" id="XP_050514558.1"/>
    </source>
</evidence>
<sequence>MAIKSKTGICAIALTTVASIFVVISFCTPYWLVNDGKIEDPKFLRIGLWEVCFRNFEDFRHQYDYRFTGCWWVFEEEYYIIFDFLLPGFFIATQFFFTLCQTLVLVGAFLTWMYCFCSRDHDKYLLLLLSNGSILALGGIFGFISVCIFGANGDNRDWMPHWQHNDLSWSFAFACVGSLLLIPAGALFLVEGKRARYRRFGGRTEHNPPAQYTMEPHQKPSAPHHTDI</sequence>
<dbReference type="GO" id="GO:0005918">
    <property type="term" value="C:septate junction"/>
    <property type="evidence" value="ECO:0007669"/>
    <property type="project" value="TreeGrafter"/>
</dbReference>
<evidence type="ECO:0000256" key="4">
    <source>
        <dbReference type="ARBA" id="ARBA00023136"/>
    </source>
</evidence>
<dbReference type="RefSeq" id="XP_028151994.1">
    <property type="nucleotide sequence ID" value="XM_028296193.1"/>
</dbReference>
<dbReference type="GO" id="GO:0019991">
    <property type="term" value="P:septate junction assembly"/>
    <property type="evidence" value="ECO:0007669"/>
    <property type="project" value="TreeGrafter"/>
</dbReference>
<feature type="transmembrane region" description="Helical" evidence="6">
    <location>
        <begin position="84"/>
        <end position="112"/>
    </location>
</feature>
<keyword evidence="3 6" id="KW-1133">Transmembrane helix</keyword>
<dbReference type="InterPro" id="IPR004031">
    <property type="entry name" value="PMP22/EMP/MP20/Claudin"/>
</dbReference>
<keyword evidence="8" id="KW-1185">Reference proteome</keyword>
<dbReference type="Gene3D" id="1.20.140.150">
    <property type="match status" value="1"/>
</dbReference>
<evidence type="ECO:0000256" key="3">
    <source>
        <dbReference type="ARBA" id="ARBA00022989"/>
    </source>
</evidence>
<evidence type="ECO:0000256" key="1">
    <source>
        <dbReference type="ARBA" id="ARBA00004141"/>
    </source>
</evidence>
<dbReference type="FunCoup" id="A0A6P7GQZ6">
    <property type="interactions" value="15"/>
</dbReference>
<dbReference type="PANTHER" id="PTHR21284">
    <property type="entry name" value="EG:80H7.2 PROTEIN"/>
    <property type="match status" value="1"/>
</dbReference>
<accession>A0A6P7GQZ6</accession>
<dbReference type="InParanoid" id="A0A6P7GQZ6"/>
<feature type="transmembrane region" description="Helical" evidence="6">
    <location>
        <begin position="12"/>
        <end position="33"/>
    </location>
</feature>